<dbReference type="Gene3D" id="2.60.40.1460">
    <property type="entry name" value="Integrin domains. Chain A, domain 2"/>
    <property type="match status" value="1"/>
</dbReference>
<feature type="domain" description="Integrin alpha first immunoglubulin-like" evidence="15">
    <location>
        <begin position="266"/>
        <end position="426"/>
    </location>
</feature>
<evidence type="ECO:0000256" key="13">
    <source>
        <dbReference type="RuleBase" id="RU003762"/>
    </source>
</evidence>
<evidence type="ECO:0000256" key="12">
    <source>
        <dbReference type="PROSITE-ProRule" id="PRU00803"/>
    </source>
</evidence>
<reference evidence="18 19" key="1">
    <citation type="submission" date="2018-04" db="EMBL/GenBank/DDBJ databases">
        <title>The genome of golden apple snail Pomacea canaliculata provides insight into stress tolerance and invasive adaptation.</title>
        <authorList>
            <person name="Liu C."/>
            <person name="Liu B."/>
            <person name="Ren Y."/>
            <person name="Zhang Y."/>
            <person name="Wang H."/>
            <person name="Li S."/>
            <person name="Jiang F."/>
            <person name="Yin L."/>
            <person name="Zhang G."/>
            <person name="Qian W."/>
            <person name="Fan W."/>
        </authorList>
    </citation>
    <scope>NUCLEOTIDE SEQUENCE [LARGE SCALE GENOMIC DNA]</scope>
    <source>
        <strain evidence="18">SZHN2017</strain>
        <tissue evidence="18">Muscle</tissue>
    </source>
</reference>
<evidence type="ECO:0000313" key="19">
    <source>
        <dbReference type="Proteomes" id="UP000245119"/>
    </source>
</evidence>
<dbReference type="STRING" id="400727.A0A2T7P913"/>
<keyword evidence="6 13" id="KW-0130">Cell adhesion</keyword>
<feature type="repeat" description="FG-GAP" evidence="12">
    <location>
        <begin position="87"/>
        <end position="152"/>
    </location>
</feature>
<dbReference type="Proteomes" id="UP000245119">
    <property type="component" value="Linkage Group LG5"/>
</dbReference>
<dbReference type="InterPro" id="IPR032695">
    <property type="entry name" value="Integrin_dom_sf"/>
</dbReference>
<keyword evidence="5" id="KW-0677">Repeat</keyword>
<dbReference type="InterPro" id="IPR013519">
    <property type="entry name" value="Int_alpha_beta-p"/>
</dbReference>
<protein>
    <submittedName>
        <fullName evidence="18">Uncharacterized protein</fullName>
    </submittedName>
</protein>
<evidence type="ECO:0000256" key="3">
    <source>
        <dbReference type="ARBA" id="ARBA00022692"/>
    </source>
</evidence>
<dbReference type="PANTHER" id="PTHR23220:SF134">
    <property type="entry name" value="INTEGRIN ALPHA-2 DOMAIN-CONTAINING PROTEIN"/>
    <property type="match status" value="1"/>
</dbReference>
<feature type="compositionally biased region" description="Basic and acidic residues" evidence="14">
    <location>
        <begin position="734"/>
        <end position="754"/>
    </location>
</feature>
<dbReference type="SMART" id="SM00191">
    <property type="entry name" value="Int_alpha"/>
    <property type="match status" value="4"/>
</dbReference>
<evidence type="ECO:0000256" key="1">
    <source>
        <dbReference type="ARBA" id="ARBA00004479"/>
    </source>
</evidence>
<feature type="domain" description="Integrin alpha third immunoglobulin-like" evidence="17">
    <location>
        <begin position="616"/>
        <end position="751"/>
    </location>
</feature>
<sequence>MLLCTAMFCSGYNVDIKSAVVHRGPDRSKFGYQAEFIKQTTGPVKLFVTAPHQEVLQRERSGHYYLSDPLMDGKVYVVEWDTLSGFRLLRLLQSPQDYSSYGFSLCSMDINGDGLSDLLVGTPAYSDHSKSPSSYDEGRVYVYLHLQSVQENFLDNITLAGDRKMFARFGSAIGDIGDINRDLIHDVAVGAPEEDDGRGAVYIYLGSSKGPETTFSQRISGKDIDESLFSFGSHISRSTTATSPYNYPDFAVGSPESNAVVVLRTRLIVNAKANIITPASPINSSNDNCPAPARNPAFKASGCIMLQLCLSFSAEDPRGHYRNLSFDVSFEIDTLLSYDVVRRVRLLTNGQTETSVKETLTVNAGQVDCKTYDAILREDQIFRNPFIPVKMKATFALNVTSLQQPLKPVLNPSLPNETTTELRFINKCGEDQTCNADLVLEGRVTHEPVERDMNLNIVNITSEVKLDLTLVNKQETAYGVKITTQIQGRIRFRFATGEQGVSHVSCEAKDRDNTTVGSLVTCNSWSPLAQDEVLPVRLVFDAVSVPLEDTSRVISFEVRAMPSDPLQNPEVNDKDNVVTLNSTKVIVAEVHIDGSSDPKALYVIDSNVPELVAVQRLLVTNHGPSFLPPTYVNISLPYKDMEGRELLTSHNVSIKHQDGSEMQCTPTSVSDASLLTTTRTPPSTASTPATPLTSSPGTATTTQKPMPSGATRTTREPEEPTFGPVDPSRRRRREAGEEKQVETTDNSDQDKGSERSLQIKVDAIFYNTSSTVAEPSTPFFYKWSKLPSAKVSTIIYIKSSEGINLWIIIGGILGGIVLLIIIALILKKLGFFRRADKAKLERLKRQSGYYNKRRPPSSAPSPADQKT</sequence>
<dbReference type="AlphaFoldDB" id="A0A2T7P913"/>
<feature type="compositionally biased region" description="Polar residues" evidence="14">
    <location>
        <begin position="657"/>
        <end position="671"/>
    </location>
</feature>
<dbReference type="PRINTS" id="PR01185">
    <property type="entry name" value="INTEGRINA"/>
</dbReference>
<dbReference type="PANTHER" id="PTHR23220">
    <property type="entry name" value="INTEGRIN ALPHA"/>
    <property type="match status" value="1"/>
</dbReference>
<dbReference type="InterPro" id="IPR048285">
    <property type="entry name" value="Integrin_alpha_Ig-like_2"/>
</dbReference>
<evidence type="ECO:0000259" key="16">
    <source>
        <dbReference type="Pfam" id="PF20805"/>
    </source>
</evidence>
<dbReference type="InterPro" id="IPR013649">
    <property type="entry name" value="Integrin_alpha_Ig-like_1"/>
</dbReference>
<dbReference type="InterPro" id="IPR028994">
    <property type="entry name" value="Integrin_alpha_N"/>
</dbReference>
<keyword evidence="3 13" id="KW-0812">Transmembrane</keyword>
<dbReference type="GO" id="GO:0005178">
    <property type="term" value="F:integrin binding"/>
    <property type="evidence" value="ECO:0007669"/>
    <property type="project" value="TreeGrafter"/>
</dbReference>
<evidence type="ECO:0000256" key="9">
    <source>
        <dbReference type="ARBA" id="ARBA00023136"/>
    </source>
</evidence>
<feature type="region of interest" description="Disordered" evidence="14">
    <location>
        <begin position="846"/>
        <end position="867"/>
    </location>
</feature>
<evidence type="ECO:0000256" key="5">
    <source>
        <dbReference type="ARBA" id="ARBA00022737"/>
    </source>
</evidence>
<evidence type="ECO:0000259" key="17">
    <source>
        <dbReference type="Pfam" id="PF20806"/>
    </source>
</evidence>
<comment type="similarity">
    <text evidence="2 13">Belongs to the integrin alpha chain family.</text>
</comment>
<dbReference type="Gene3D" id="2.130.10.130">
    <property type="entry name" value="Integrin alpha, N-terminal"/>
    <property type="match status" value="1"/>
</dbReference>
<dbReference type="EMBL" id="PZQS01000005">
    <property type="protein sequence ID" value="PVD29905.1"/>
    <property type="molecule type" value="Genomic_DNA"/>
</dbReference>
<evidence type="ECO:0000256" key="8">
    <source>
        <dbReference type="ARBA" id="ARBA00023037"/>
    </source>
</evidence>
<dbReference type="GO" id="GO:0007229">
    <property type="term" value="P:integrin-mediated signaling pathway"/>
    <property type="evidence" value="ECO:0007669"/>
    <property type="project" value="UniProtKB-KW"/>
</dbReference>
<dbReference type="Pfam" id="PF20806">
    <property type="entry name" value="Integrin_A_Ig_3"/>
    <property type="match status" value="1"/>
</dbReference>
<evidence type="ECO:0000256" key="2">
    <source>
        <dbReference type="ARBA" id="ARBA00008054"/>
    </source>
</evidence>
<evidence type="ECO:0000256" key="14">
    <source>
        <dbReference type="SAM" id="MobiDB-lite"/>
    </source>
</evidence>
<evidence type="ECO:0000256" key="7">
    <source>
        <dbReference type="ARBA" id="ARBA00022989"/>
    </source>
</evidence>
<keyword evidence="8 13" id="KW-0401">Integrin</keyword>
<evidence type="ECO:0000256" key="11">
    <source>
        <dbReference type="ARBA" id="ARBA00023180"/>
    </source>
</evidence>
<evidence type="ECO:0000256" key="6">
    <source>
        <dbReference type="ARBA" id="ARBA00022889"/>
    </source>
</evidence>
<organism evidence="18 19">
    <name type="scientific">Pomacea canaliculata</name>
    <name type="common">Golden apple snail</name>
    <dbReference type="NCBI Taxonomy" id="400727"/>
    <lineage>
        <taxon>Eukaryota</taxon>
        <taxon>Metazoa</taxon>
        <taxon>Spiralia</taxon>
        <taxon>Lophotrochozoa</taxon>
        <taxon>Mollusca</taxon>
        <taxon>Gastropoda</taxon>
        <taxon>Caenogastropoda</taxon>
        <taxon>Architaenioglossa</taxon>
        <taxon>Ampullarioidea</taxon>
        <taxon>Ampullariidae</taxon>
        <taxon>Pomacea</taxon>
    </lineage>
</organism>
<dbReference type="Pfam" id="PF20805">
    <property type="entry name" value="Integrin_A_Ig_2"/>
    <property type="match status" value="1"/>
</dbReference>
<keyword evidence="7 13" id="KW-1133">Transmembrane helix</keyword>
<gene>
    <name evidence="18" type="ORF">C0Q70_09162</name>
</gene>
<dbReference type="InterPro" id="IPR013517">
    <property type="entry name" value="FG-GAP"/>
</dbReference>
<feature type="repeat" description="FG-GAP" evidence="12">
    <location>
        <begin position="156"/>
        <end position="213"/>
    </location>
</feature>
<evidence type="ECO:0000259" key="15">
    <source>
        <dbReference type="Pfam" id="PF08441"/>
    </source>
</evidence>
<keyword evidence="11" id="KW-0325">Glycoprotein</keyword>
<feature type="domain" description="Integrin alpha second immunoglobulin-like" evidence="16">
    <location>
        <begin position="428"/>
        <end position="579"/>
    </location>
</feature>
<dbReference type="GO" id="GO:0007160">
    <property type="term" value="P:cell-matrix adhesion"/>
    <property type="evidence" value="ECO:0007669"/>
    <property type="project" value="TreeGrafter"/>
</dbReference>
<dbReference type="InterPro" id="IPR048286">
    <property type="entry name" value="Integrin_alpha_Ig-like_3"/>
</dbReference>
<feature type="transmembrane region" description="Helical" evidence="13">
    <location>
        <begin position="805"/>
        <end position="826"/>
    </location>
</feature>
<keyword evidence="19" id="KW-1185">Reference proteome</keyword>
<keyword evidence="9 13" id="KW-0472">Membrane</keyword>
<dbReference type="Gene3D" id="1.20.5.930">
    <property type="entry name" value="Bicelle-embedded integrin alpha(iib) transmembrane segment"/>
    <property type="match status" value="1"/>
</dbReference>
<dbReference type="Gene3D" id="2.60.40.1510">
    <property type="entry name" value="ntegrin, alpha v. Chain A, domain 3"/>
    <property type="match status" value="1"/>
</dbReference>
<comment type="caution">
    <text evidence="18">The sequence shown here is derived from an EMBL/GenBank/DDBJ whole genome shotgun (WGS) entry which is preliminary data.</text>
</comment>
<feature type="compositionally biased region" description="Low complexity" evidence="14">
    <location>
        <begin position="672"/>
        <end position="702"/>
    </location>
</feature>
<evidence type="ECO:0000256" key="4">
    <source>
        <dbReference type="ARBA" id="ARBA00022729"/>
    </source>
</evidence>
<proteinExistence type="inferred from homology"/>
<keyword evidence="4" id="KW-0732">Signal</keyword>
<name>A0A2T7P913_POMCA</name>
<dbReference type="PROSITE" id="PS51470">
    <property type="entry name" value="FG_GAP"/>
    <property type="match status" value="2"/>
</dbReference>
<dbReference type="Pfam" id="PF01839">
    <property type="entry name" value="FG-GAP"/>
    <property type="match status" value="1"/>
</dbReference>
<comment type="subcellular location">
    <subcellularLocation>
        <location evidence="1 13">Membrane</location>
        <topology evidence="1 13">Single-pass type I membrane protein</topology>
    </subcellularLocation>
</comment>
<dbReference type="GO" id="GO:0033627">
    <property type="term" value="P:cell adhesion mediated by integrin"/>
    <property type="evidence" value="ECO:0007669"/>
    <property type="project" value="TreeGrafter"/>
</dbReference>
<dbReference type="InterPro" id="IPR000413">
    <property type="entry name" value="Integrin_alpha"/>
</dbReference>
<dbReference type="GO" id="GO:0009897">
    <property type="term" value="C:external side of plasma membrane"/>
    <property type="evidence" value="ECO:0007669"/>
    <property type="project" value="TreeGrafter"/>
</dbReference>
<dbReference type="GO" id="GO:0008305">
    <property type="term" value="C:integrin complex"/>
    <property type="evidence" value="ECO:0007669"/>
    <property type="project" value="InterPro"/>
</dbReference>
<dbReference type="GO" id="GO:0098609">
    <property type="term" value="P:cell-cell adhesion"/>
    <property type="evidence" value="ECO:0007669"/>
    <property type="project" value="TreeGrafter"/>
</dbReference>
<dbReference type="Pfam" id="PF08441">
    <property type="entry name" value="Integrin_A_Ig_1"/>
    <property type="match status" value="1"/>
</dbReference>
<dbReference type="SUPFAM" id="SSF69179">
    <property type="entry name" value="Integrin domains"/>
    <property type="match status" value="2"/>
</dbReference>
<keyword evidence="10 13" id="KW-0675">Receptor</keyword>
<feature type="region of interest" description="Disordered" evidence="14">
    <location>
        <begin position="657"/>
        <end position="754"/>
    </location>
</feature>
<accession>A0A2T7P913</accession>
<dbReference type="Gene3D" id="2.60.40.1530">
    <property type="entry name" value="ntegrin, alpha v. Chain A, domain 4"/>
    <property type="match status" value="1"/>
</dbReference>
<evidence type="ECO:0000313" key="18">
    <source>
        <dbReference type="EMBL" id="PVD29905.1"/>
    </source>
</evidence>
<dbReference type="SUPFAM" id="SSF69318">
    <property type="entry name" value="Integrin alpha N-terminal domain"/>
    <property type="match status" value="1"/>
</dbReference>
<dbReference type="OrthoDB" id="6155370at2759"/>
<evidence type="ECO:0000256" key="10">
    <source>
        <dbReference type="ARBA" id="ARBA00023170"/>
    </source>
</evidence>